<protein>
    <submittedName>
        <fullName evidence="1">Exported protein</fullName>
    </submittedName>
</protein>
<comment type="caution">
    <text evidence="1">The sequence shown here is derived from an EMBL/GenBank/DDBJ whole genome shotgun (WGS) entry which is preliminary data.</text>
</comment>
<keyword evidence="2" id="KW-1185">Reference proteome</keyword>
<accession>A0A176S4C3</accession>
<proteinExistence type="predicted"/>
<sequence>MAFSQNDSLETQVIKLLYQVKQEKCQQTARFDKLIQQLNDYLNLKENWDGYSGVAPTEKTINDAIKFVKSLPQQIPLPEPMVAGSGTVGLYWESQGIYAEIGFEGDGTFWCYGEDNEGNEAGEDRLDLGSQLPADLLKMLKTLA</sequence>
<evidence type="ECO:0000313" key="1">
    <source>
        <dbReference type="EMBL" id="OAD22855.1"/>
    </source>
</evidence>
<dbReference type="AlphaFoldDB" id="A0A176S4C3"/>
<gene>
    <name evidence="1" type="ORF">THIOM_001325</name>
</gene>
<reference evidence="1 2" key="1">
    <citation type="submission" date="2016-05" db="EMBL/GenBank/DDBJ databases">
        <title>Single-cell genome of chain-forming Candidatus Thiomargarita nelsonii and comparison to other large sulfur-oxidizing bacteria.</title>
        <authorList>
            <person name="Winkel M."/>
            <person name="Salman V."/>
            <person name="Woyke T."/>
            <person name="Schulz-Vogt H."/>
            <person name="Richter M."/>
            <person name="Flood B."/>
            <person name="Bailey J."/>
            <person name="Amann R."/>
            <person name="Mussmann M."/>
        </authorList>
    </citation>
    <scope>NUCLEOTIDE SEQUENCE [LARGE SCALE GENOMIC DNA]</scope>
    <source>
        <strain evidence="1 2">THI036</strain>
    </source>
</reference>
<name>A0A176S4C3_9GAMM</name>
<evidence type="ECO:0000313" key="2">
    <source>
        <dbReference type="Proteomes" id="UP000076962"/>
    </source>
</evidence>
<organism evidence="1 2">
    <name type="scientific">Candidatus Thiomargarita nelsonii</name>
    <dbReference type="NCBI Taxonomy" id="1003181"/>
    <lineage>
        <taxon>Bacteria</taxon>
        <taxon>Pseudomonadati</taxon>
        <taxon>Pseudomonadota</taxon>
        <taxon>Gammaproteobacteria</taxon>
        <taxon>Thiotrichales</taxon>
        <taxon>Thiotrichaceae</taxon>
        <taxon>Thiomargarita</taxon>
    </lineage>
</organism>
<dbReference type="EMBL" id="LUTY01000700">
    <property type="protein sequence ID" value="OAD22855.1"/>
    <property type="molecule type" value="Genomic_DNA"/>
</dbReference>
<dbReference type="Proteomes" id="UP000076962">
    <property type="component" value="Unassembled WGS sequence"/>
</dbReference>